<proteinExistence type="inferred from homology"/>
<feature type="binding site" evidence="13">
    <location>
        <position position="166"/>
    </location>
    <ligand>
        <name>[4Fe-4S] cluster</name>
        <dbReference type="ChEBI" id="CHEBI:49883"/>
        <label>2</label>
        <note>4Fe-4S-S-AdoMet</note>
    </ligand>
</feature>
<feature type="coiled-coil region" evidence="14">
    <location>
        <begin position="364"/>
        <end position="395"/>
    </location>
</feature>
<evidence type="ECO:0000313" key="18">
    <source>
        <dbReference type="EMBL" id="MBA2133290.1"/>
    </source>
</evidence>
<dbReference type="PROSITE" id="PS51918">
    <property type="entry name" value="RADICAL_SAM"/>
    <property type="match status" value="1"/>
</dbReference>
<dbReference type="InterPro" id="IPR007197">
    <property type="entry name" value="rSAM"/>
</dbReference>
<evidence type="ECO:0000256" key="1">
    <source>
        <dbReference type="ARBA" id="ARBA00003234"/>
    </source>
</evidence>
<feature type="binding site" evidence="13">
    <location>
        <position position="162"/>
    </location>
    <ligand>
        <name>[4Fe-4S] cluster</name>
        <dbReference type="ChEBI" id="CHEBI:49883"/>
        <label>2</label>
        <note>4Fe-4S-S-AdoMet</note>
    </ligand>
</feature>
<dbReference type="SFLD" id="SFLDG01061">
    <property type="entry name" value="methylthiotransferase"/>
    <property type="match status" value="1"/>
</dbReference>
<evidence type="ECO:0000259" key="15">
    <source>
        <dbReference type="PROSITE" id="PS50926"/>
    </source>
</evidence>
<feature type="domain" description="MTTase N-terminal" evidence="16">
    <location>
        <begin position="8"/>
        <end position="126"/>
    </location>
</feature>
<keyword evidence="14" id="KW-0175">Coiled coil</keyword>
<dbReference type="GO" id="GO:0051539">
    <property type="term" value="F:4 iron, 4 sulfur cluster binding"/>
    <property type="evidence" value="ECO:0007669"/>
    <property type="project" value="UniProtKB-UniRule"/>
</dbReference>
<keyword evidence="19" id="KW-1185">Reference proteome</keyword>
<dbReference type="RefSeq" id="WP_181339741.1">
    <property type="nucleotide sequence ID" value="NZ_JAAKDE010000013.1"/>
</dbReference>
<comment type="catalytic activity">
    <reaction evidence="9 13">
        <text>N(6)-dimethylallyladenosine(37) in tRNA + (sulfur carrier)-SH + AH2 + 2 S-adenosyl-L-methionine = 2-methylsulfanyl-N(6)-dimethylallyladenosine(37) in tRNA + (sulfur carrier)-H + 5'-deoxyadenosine + L-methionine + A + S-adenosyl-L-homocysteine + 2 H(+)</text>
        <dbReference type="Rhea" id="RHEA:37067"/>
        <dbReference type="Rhea" id="RHEA-COMP:10375"/>
        <dbReference type="Rhea" id="RHEA-COMP:10376"/>
        <dbReference type="Rhea" id="RHEA-COMP:14737"/>
        <dbReference type="Rhea" id="RHEA-COMP:14739"/>
        <dbReference type="ChEBI" id="CHEBI:13193"/>
        <dbReference type="ChEBI" id="CHEBI:15378"/>
        <dbReference type="ChEBI" id="CHEBI:17319"/>
        <dbReference type="ChEBI" id="CHEBI:17499"/>
        <dbReference type="ChEBI" id="CHEBI:29917"/>
        <dbReference type="ChEBI" id="CHEBI:57844"/>
        <dbReference type="ChEBI" id="CHEBI:57856"/>
        <dbReference type="ChEBI" id="CHEBI:59789"/>
        <dbReference type="ChEBI" id="CHEBI:64428"/>
        <dbReference type="ChEBI" id="CHEBI:74415"/>
        <dbReference type="ChEBI" id="CHEBI:74417"/>
        <dbReference type="EC" id="2.8.4.3"/>
    </reaction>
</comment>
<dbReference type="PROSITE" id="PS51449">
    <property type="entry name" value="MTTASE_N"/>
    <property type="match status" value="1"/>
</dbReference>
<dbReference type="SFLD" id="SFLDS00029">
    <property type="entry name" value="Radical_SAM"/>
    <property type="match status" value="1"/>
</dbReference>
<evidence type="ECO:0000256" key="14">
    <source>
        <dbReference type="SAM" id="Coils"/>
    </source>
</evidence>
<evidence type="ECO:0000256" key="7">
    <source>
        <dbReference type="ARBA" id="ARBA00023014"/>
    </source>
</evidence>
<dbReference type="Pfam" id="PF04055">
    <property type="entry name" value="Radical_SAM"/>
    <property type="match status" value="1"/>
</dbReference>
<keyword evidence="3 13" id="KW-0808">Transferase</keyword>
<dbReference type="GO" id="GO:0035597">
    <property type="term" value="F:tRNA-2-methylthio-N(6)-dimethylallyladenosine(37) synthase activity"/>
    <property type="evidence" value="ECO:0007669"/>
    <property type="project" value="UniProtKB-EC"/>
</dbReference>
<evidence type="ECO:0000256" key="9">
    <source>
        <dbReference type="ARBA" id="ARBA00051425"/>
    </source>
</evidence>
<dbReference type="SFLD" id="SFLDG01082">
    <property type="entry name" value="B12-binding_domain_containing"/>
    <property type="match status" value="1"/>
</dbReference>
<evidence type="ECO:0000256" key="3">
    <source>
        <dbReference type="ARBA" id="ARBA00022679"/>
    </source>
</evidence>
<dbReference type="PANTHER" id="PTHR43020">
    <property type="entry name" value="CDK5 REGULATORY SUBUNIT-ASSOCIATED PROTEIN 1"/>
    <property type="match status" value="1"/>
</dbReference>
<dbReference type="InterPro" id="IPR058240">
    <property type="entry name" value="rSAM_sf"/>
</dbReference>
<reference evidence="18" key="1">
    <citation type="submission" date="2020-06" db="EMBL/GenBank/DDBJ databases">
        <title>Novel chitinolytic bacterium.</title>
        <authorList>
            <person name="Ungkulpasvich U."/>
            <person name="Kosugi A."/>
            <person name="Uke A."/>
        </authorList>
    </citation>
    <scope>NUCLEOTIDE SEQUENCE</scope>
    <source>
        <strain evidence="18">UUS1-1</strain>
    </source>
</reference>
<dbReference type="EMBL" id="JAAKDE010000013">
    <property type="protein sequence ID" value="MBA2133290.1"/>
    <property type="molecule type" value="Genomic_DNA"/>
</dbReference>
<comment type="subcellular location">
    <subcellularLocation>
        <location evidence="13">Cytoplasm</location>
    </subcellularLocation>
</comment>
<feature type="binding site" evidence="13">
    <location>
        <position position="169"/>
    </location>
    <ligand>
        <name>[4Fe-4S] cluster</name>
        <dbReference type="ChEBI" id="CHEBI:49883"/>
        <label>2</label>
        <note>4Fe-4S-S-AdoMet</note>
    </ligand>
</feature>
<dbReference type="EC" id="2.8.4.3" evidence="8 13"/>
<keyword evidence="6 13" id="KW-0408">Iron</keyword>
<dbReference type="NCBIfam" id="TIGR00089">
    <property type="entry name" value="MiaB/RimO family radical SAM methylthiotransferase"/>
    <property type="match status" value="1"/>
</dbReference>
<dbReference type="Gene3D" id="3.40.50.12160">
    <property type="entry name" value="Methylthiotransferase, N-terminal domain"/>
    <property type="match status" value="1"/>
</dbReference>
<feature type="binding site" evidence="13">
    <location>
        <position position="17"/>
    </location>
    <ligand>
        <name>[4Fe-4S] cluster</name>
        <dbReference type="ChEBI" id="CHEBI:49883"/>
        <label>1</label>
    </ligand>
</feature>
<dbReference type="AlphaFoldDB" id="A0A8J6I0C9"/>
<comment type="subunit">
    <text evidence="13">Monomer.</text>
</comment>
<dbReference type="Pfam" id="PF00919">
    <property type="entry name" value="UPF0004"/>
    <property type="match status" value="1"/>
</dbReference>
<dbReference type="HAMAP" id="MF_01864">
    <property type="entry name" value="tRNA_metthiotr_MiaB"/>
    <property type="match status" value="1"/>
</dbReference>
<dbReference type="PANTHER" id="PTHR43020:SF2">
    <property type="entry name" value="MITOCHONDRIAL TRNA METHYLTHIOTRANSFERASE CDK5RAP1"/>
    <property type="match status" value="1"/>
</dbReference>
<dbReference type="NCBIfam" id="TIGR01574">
    <property type="entry name" value="miaB-methiolase"/>
    <property type="match status" value="1"/>
</dbReference>
<dbReference type="SFLD" id="SFLDF00273">
    <property type="entry name" value="(dimethylallyl)adenosine_tRNA"/>
    <property type="match status" value="1"/>
</dbReference>
<keyword evidence="7 13" id="KW-0411">Iron-sulfur</keyword>
<organism evidence="18 19">
    <name type="scientific">Capillibacterium thermochitinicola</name>
    <dbReference type="NCBI Taxonomy" id="2699427"/>
    <lineage>
        <taxon>Bacteria</taxon>
        <taxon>Bacillati</taxon>
        <taxon>Bacillota</taxon>
        <taxon>Capillibacterium</taxon>
    </lineage>
</organism>
<dbReference type="Proteomes" id="UP000657177">
    <property type="component" value="Unassembled WGS sequence"/>
</dbReference>
<sequence length="453" mass="51369">MLENCWNQKYHLEIFGCQMNFHDAEKTAGILEKMGFTKADTAEEADVILLITCCVRENAENRLYGHLGNLKPLKQKNPELIIGVGGCMAQLPSVREKIAEYHPHIDLLFGAFNLHQLPDLIMRIRETGSRILEVPGDGEIQEDLPVTRESSFRAWVTVIYGCNNFCTYCIVPYVRGREKSRRPEKILAEVRRLAAEGIKEVTLLGQNVNSYGLDFPAAERTDFADLLGLINQVEGITRIRFQTSHPKDLSDKLIRQMAEAEKVCEHLHLPLQAGSDKILRMMNRKYTRDDYLRLVDKLRTRIPDLALTTDLIVGFPGEEEADFQDTLEMVEKVGFDAAFTFAYSPRVGTQAAKMENQVPEEEKMDRLYRLIEVVNKQAKAANQRLEGKVETILVEGPSPKRKEIFCGRTRGNKLVLFTPPSSGPDLIGTEIKVKIKKGLTYTLQGEVVDREVF</sequence>
<dbReference type="FunFam" id="3.40.50.12160:FF:000003">
    <property type="entry name" value="CDK5 regulatory subunit-associated protein 1"/>
    <property type="match status" value="1"/>
</dbReference>
<evidence type="ECO:0000259" key="17">
    <source>
        <dbReference type="PROSITE" id="PS51918"/>
    </source>
</evidence>
<feature type="binding site" evidence="13">
    <location>
        <position position="87"/>
    </location>
    <ligand>
        <name>[4Fe-4S] cluster</name>
        <dbReference type="ChEBI" id="CHEBI:49883"/>
        <label>1</label>
    </ligand>
</feature>
<keyword evidence="5 13" id="KW-0479">Metal-binding</keyword>
<dbReference type="InterPro" id="IPR020612">
    <property type="entry name" value="Methylthiotransferase_CS"/>
</dbReference>
<evidence type="ECO:0000256" key="2">
    <source>
        <dbReference type="ARBA" id="ARBA00022485"/>
    </source>
</evidence>
<comment type="cofactor">
    <cofactor evidence="13">
        <name>[4Fe-4S] cluster</name>
        <dbReference type="ChEBI" id="CHEBI:49883"/>
    </cofactor>
    <text evidence="13">Binds 2 [4Fe-4S] clusters. One cluster is coordinated with 3 cysteines and an exchangeable S-adenosyl-L-methionine.</text>
</comment>
<dbReference type="SUPFAM" id="SSF102114">
    <property type="entry name" value="Radical SAM enzymes"/>
    <property type="match status" value="1"/>
</dbReference>
<keyword evidence="13" id="KW-0963">Cytoplasm</keyword>
<dbReference type="InterPro" id="IPR038135">
    <property type="entry name" value="Methylthiotransferase_N_sf"/>
</dbReference>
<gene>
    <name evidence="13 18" type="primary">miaB</name>
    <name evidence="18" type="ORF">G5B42_07010</name>
</gene>
<dbReference type="InterPro" id="IPR005839">
    <property type="entry name" value="Methylthiotransferase"/>
</dbReference>
<evidence type="ECO:0000256" key="4">
    <source>
        <dbReference type="ARBA" id="ARBA00022691"/>
    </source>
</evidence>
<dbReference type="SMART" id="SM00729">
    <property type="entry name" value="Elp3"/>
    <property type="match status" value="1"/>
</dbReference>
<evidence type="ECO:0000256" key="12">
    <source>
        <dbReference type="ARBA" id="ARBA00081141"/>
    </source>
</evidence>
<keyword evidence="13" id="KW-0819">tRNA processing</keyword>
<comment type="caution">
    <text evidence="18">The sequence shown here is derived from an EMBL/GenBank/DDBJ whole genome shotgun (WGS) entry which is preliminary data.</text>
</comment>
<evidence type="ECO:0000313" key="19">
    <source>
        <dbReference type="Proteomes" id="UP000657177"/>
    </source>
</evidence>
<dbReference type="PROSITE" id="PS50926">
    <property type="entry name" value="TRAM"/>
    <property type="match status" value="1"/>
</dbReference>
<evidence type="ECO:0000256" key="11">
    <source>
        <dbReference type="ARBA" id="ARBA00080698"/>
    </source>
</evidence>
<dbReference type="InterPro" id="IPR023404">
    <property type="entry name" value="rSAM_horseshoe"/>
</dbReference>
<dbReference type="Gene3D" id="3.80.30.20">
    <property type="entry name" value="tm_1862 like domain"/>
    <property type="match status" value="1"/>
</dbReference>
<name>A0A8J6I0C9_9FIRM</name>
<dbReference type="GO" id="GO:0046872">
    <property type="term" value="F:metal ion binding"/>
    <property type="evidence" value="ECO:0007669"/>
    <property type="project" value="UniProtKB-KW"/>
</dbReference>
<dbReference type="InterPro" id="IPR013848">
    <property type="entry name" value="Methylthiotransferase_N"/>
</dbReference>
<comment type="function">
    <text evidence="1 13">Catalyzes the methylthiolation of N6-(dimethylallyl)adenosine (i(6)A), leading to the formation of 2-methylthio-N6-(dimethylallyl)adenosine (ms(2)i(6)A) at position 37 in tRNAs that read codons beginning with uridine.</text>
</comment>
<dbReference type="InterPro" id="IPR006638">
    <property type="entry name" value="Elp3/MiaA/NifB-like_rSAM"/>
</dbReference>
<evidence type="ECO:0000256" key="5">
    <source>
        <dbReference type="ARBA" id="ARBA00022723"/>
    </source>
</evidence>
<dbReference type="InterPro" id="IPR006463">
    <property type="entry name" value="MiaB_methiolase"/>
</dbReference>
<feature type="binding site" evidence="13">
    <location>
        <position position="53"/>
    </location>
    <ligand>
        <name>[4Fe-4S] cluster</name>
        <dbReference type="ChEBI" id="CHEBI:49883"/>
        <label>1</label>
    </ligand>
</feature>
<evidence type="ECO:0000256" key="6">
    <source>
        <dbReference type="ARBA" id="ARBA00023004"/>
    </source>
</evidence>
<evidence type="ECO:0000256" key="8">
    <source>
        <dbReference type="ARBA" id="ARBA00033765"/>
    </source>
</evidence>
<protein>
    <recommendedName>
        <fullName evidence="10 13">tRNA-2-methylthio-N(6)-dimethylallyladenosine synthase</fullName>
        <ecNumber evidence="8 13">2.8.4.3</ecNumber>
    </recommendedName>
    <alternativeName>
        <fullName evidence="12 13">(Dimethylallyl)adenosine tRNA methylthiotransferase MiaB</fullName>
    </alternativeName>
    <alternativeName>
        <fullName evidence="11 13">tRNA-i(6)A37 methylthiotransferase</fullName>
    </alternativeName>
</protein>
<feature type="domain" description="TRAM" evidence="15">
    <location>
        <begin position="383"/>
        <end position="449"/>
    </location>
</feature>
<dbReference type="GO" id="GO:0005829">
    <property type="term" value="C:cytosol"/>
    <property type="evidence" value="ECO:0007669"/>
    <property type="project" value="TreeGrafter"/>
</dbReference>
<evidence type="ECO:0000256" key="10">
    <source>
        <dbReference type="ARBA" id="ARBA00068570"/>
    </source>
</evidence>
<dbReference type="Pfam" id="PF01938">
    <property type="entry name" value="TRAM"/>
    <property type="match status" value="1"/>
</dbReference>
<evidence type="ECO:0000259" key="16">
    <source>
        <dbReference type="PROSITE" id="PS51449"/>
    </source>
</evidence>
<dbReference type="CDD" id="cd01335">
    <property type="entry name" value="Radical_SAM"/>
    <property type="match status" value="1"/>
</dbReference>
<dbReference type="PROSITE" id="PS01278">
    <property type="entry name" value="MTTASE_RADICAL"/>
    <property type="match status" value="1"/>
</dbReference>
<accession>A0A8J6I0C9</accession>
<comment type="similarity">
    <text evidence="13">Belongs to the methylthiotransferase family. MiaB subfamily.</text>
</comment>
<keyword evidence="2 13" id="KW-0004">4Fe-4S</keyword>
<dbReference type="InterPro" id="IPR002792">
    <property type="entry name" value="TRAM_dom"/>
</dbReference>
<feature type="domain" description="Radical SAM core" evidence="17">
    <location>
        <begin position="148"/>
        <end position="380"/>
    </location>
</feature>
<dbReference type="FunFam" id="3.80.30.20:FF:000001">
    <property type="entry name" value="tRNA-2-methylthio-N(6)-dimethylallyladenosine synthase 2"/>
    <property type="match status" value="1"/>
</dbReference>
<keyword evidence="4 13" id="KW-0949">S-adenosyl-L-methionine</keyword>
<evidence type="ECO:0000256" key="13">
    <source>
        <dbReference type="HAMAP-Rule" id="MF_01864"/>
    </source>
</evidence>